<gene>
    <name evidence="2" type="ORF">C8N34_103117</name>
</gene>
<proteinExistence type="predicted"/>
<accession>A0A2T6B6C5</accession>
<keyword evidence="1" id="KW-0812">Transmembrane</keyword>
<dbReference type="RefSeq" id="WP_054302372.1">
    <property type="nucleotide sequence ID" value="NZ_QBKP01000003.1"/>
</dbReference>
<feature type="transmembrane region" description="Helical" evidence="1">
    <location>
        <begin position="15"/>
        <end position="33"/>
    </location>
</feature>
<evidence type="ECO:0000313" key="2">
    <source>
        <dbReference type="EMBL" id="PTX51616.1"/>
    </source>
</evidence>
<dbReference type="AlphaFoldDB" id="A0A2T6B6C5"/>
<sequence length="62" mass="6604">MRLIDADHPMFARPVVRWLTAVLPLIWAGLELAAGNTGWAVMFGLAGAVAVYELIIVGPSGK</sequence>
<keyword evidence="1" id="KW-0472">Membrane</keyword>
<name>A0A2T6B6C5_9RHOB</name>
<comment type="caution">
    <text evidence="2">The sequence shown here is derived from an EMBL/GenBank/DDBJ whole genome shotgun (WGS) entry which is preliminary data.</text>
</comment>
<protein>
    <submittedName>
        <fullName evidence="2">Uncharacterized protein</fullName>
    </submittedName>
</protein>
<evidence type="ECO:0000313" key="3">
    <source>
        <dbReference type="Proteomes" id="UP000244224"/>
    </source>
</evidence>
<keyword evidence="3" id="KW-1185">Reference proteome</keyword>
<dbReference type="OrthoDB" id="7362327at2"/>
<organism evidence="2 3">
    <name type="scientific">Gemmobacter caeni</name>
    <dbReference type="NCBI Taxonomy" id="589035"/>
    <lineage>
        <taxon>Bacteria</taxon>
        <taxon>Pseudomonadati</taxon>
        <taxon>Pseudomonadota</taxon>
        <taxon>Alphaproteobacteria</taxon>
        <taxon>Rhodobacterales</taxon>
        <taxon>Paracoccaceae</taxon>
        <taxon>Gemmobacter</taxon>
    </lineage>
</organism>
<keyword evidence="1" id="KW-1133">Transmembrane helix</keyword>
<dbReference type="Proteomes" id="UP000244224">
    <property type="component" value="Unassembled WGS sequence"/>
</dbReference>
<dbReference type="EMBL" id="QBKP01000003">
    <property type="protein sequence ID" value="PTX51616.1"/>
    <property type="molecule type" value="Genomic_DNA"/>
</dbReference>
<feature type="transmembrane region" description="Helical" evidence="1">
    <location>
        <begin position="39"/>
        <end position="57"/>
    </location>
</feature>
<reference evidence="2 3" key="1">
    <citation type="submission" date="2018-04" db="EMBL/GenBank/DDBJ databases">
        <title>Genomic Encyclopedia of Archaeal and Bacterial Type Strains, Phase II (KMG-II): from individual species to whole genera.</title>
        <authorList>
            <person name="Goeker M."/>
        </authorList>
    </citation>
    <scope>NUCLEOTIDE SEQUENCE [LARGE SCALE GENOMIC DNA]</scope>
    <source>
        <strain evidence="2 3">DSM 21823</strain>
    </source>
</reference>
<evidence type="ECO:0000256" key="1">
    <source>
        <dbReference type="SAM" id="Phobius"/>
    </source>
</evidence>